<evidence type="ECO:0000259" key="10">
    <source>
        <dbReference type="PROSITE" id="PS50847"/>
    </source>
</evidence>
<evidence type="ECO:0000256" key="7">
    <source>
        <dbReference type="SAM" id="MobiDB-lite"/>
    </source>
</evidence>
<feature type="transmembrane region" description="Helical" evidence="8">
    <location>
        <begin position="1405"/>
        <end position="1424"/>
    </location>
</feature>
<comment type="subcellular location">
    <subcellularLocation>
        <location evidence="1">Secreted</location>
        <location evidence="1">Cell wall</location>
        <topology evidence="1">Peptidoglycan-anchor</topology>
    </subcellularLocation>
</comment>
<dbReference type="Gene3D" id="2.60.40.1280">
    <property type="match status" value="1"/>
</dbReference>
<feature type="domain" description="Gram-positive cocci surface proteins LPxTG" evidence="10">
    <location>
        <begin position="1396"/>
        <end position="1434"/>
    </location>
</feature>
<evidence type="ECO:0000256" key="8">
    <source>
        <dbReference type="SAM" id="Phobius"/>
    </source>
</evidence>
<keyword evidence="6" id="KW-0572">Peptidoglycan-anchor</keyword>
<evidence type="ECO:0000256" key="4">
    <source>
        <dbReference type="ARBA" id="ARBA00022525"/>
    </source>
</evidence>
<dbReference type="NCBIfam" id="TIGR01167">
    <property type="entry name" value="LPXTG_anchor"/>
    <property type="match status" value="1"/>
</dbReference>
<evidence type="ECO:0000256" key="3">
    <source>
        <dbReference type="ARBA" id="ARBA00022512"/>
    </source>
</evidence>
<evidence type="ECO:0000256" key="5">
    <source>
        <dbReference type="ARBA" id="ARBA00022729"/>
    </source>
</evidence>
<dbReference type="OrthoDB" id="2056845at2"/>
<dbReference type="EMBL" id="QUBQ01000006">
    <property type="protein sequence ID" value="REK71182.1"/>
    <property type="molecule type" value="Genomic_DNA"/>
</dbReference>
<dbReference type="PANTHER" id="PTHR36108:SF13">
    <property type="entry name" value="COLOSSIN-B-RELATED"/>
    <property type="match status" value="1"/>
</dbReference>
<organism evidence="11 12">
    <name type="scientific">Paenibacillus paeoniae</name>
    <dbReference type="NCBI Taxonomy" id="2292705"/>
    <lineage>
        <taxon>Bacteria</taxon>
        <taxon>Bacillati</taxon>
        <taxon>Bacillota</taxon>
        <taxon>Bacilli</taxon>
        <taxon>Bacillales</taxon>
        <taxon>Paenibacillaceae</taxon>
        <taxon>Paenibacillus</taxon>
    </lineage>
</organism>
<dbReference type="Pfam" id="PF17961">
    <property type="entry name" value="Big_8"/>
    <property type="match status" value="1"/>
</dbReference>
<dbReference type="GO" id="GO:0005518">
    <property type="term" value="F:collagen binding"/>
    <property type="evidence" value="ECO:0007669"/>
    <property type="project" value="InterPro"/>
</dbReference>
<evidence type="ECO:0000256" key="2">
    <source>
        <dbReference type="ARBA" id="ARBA00007257"/>
    </source>
</evidence>
<dbReference type="SUPFAM" id="SSF49401">
    <property type="entry name" value="Bacterial adhesins"/>
    <property type="match status" value="6"/>
</dbReference>
<evidence type="ECO:0000256" key="6">
    <source>
        <dbReference type="ARBA" id="ARBA00023088"/>
    </source>
</evidence>
<dbReference type="SUPFAM" id="SSF49478">
    <property type="entry name" value="Cna protein B-type domain"/>
    <property type="match status" value="3"/>
</dbReference>
<keyword evidence="5 9" id="KW-0732">Signal</keyword>
<keyword evidence="8" id="KW-0812">Transmembrane</keyword>
<evidence type="ECO:0000313" key="11">
    <source>
        <dbReference type="EMBL" id="REK71182.1"/>
    </source>
</evidence>
<keyword evidence="4" id="KW-0964">Secreted</keyword>
<dbReference type="InterPro" id="IPR013783">
    <property type="entry name" value="Ig-like_fold"/>
</dbReference>
<dbReference type="RefSeq" id="WP_116049157.1">
    <property type="nucleotide sequence ID" value="NZ_QUBQ01000006.1"/>
</dbReference>
<keyword evidence="12" id="KW-1185">Reference proteome</keyword>
<dbReference type="Gene3D" id="2.60.40.740">
    <property type="match status" value="5"/>
</dbReference>
<keyword evidence="8" id="KW-1133">Transmembrane helix</keyword>
<accession>A0A371P5K0</accession>
<keyword evidence="8" id="KW-0472">Membrane</keyword>
<reference evidence="11 12" key="1">
    <citation type="submission" date="2018-08" db="EMBL/GenBank/DDBJ databases">
        <title>Paenibacillus sp. M4BSY-1, whole genome shotgun sequence.</title>
        <authorList>
            <person name="Tuo L."/>
        </authorList>
    </citation>
    <scope>NUCLEOTIDE SEQUENCE [LARGE SCALE GENOMIC DNA]</scope>
    <source>
        <strain evidence="11 12">M4BSY-1</strain>
    </source>
</reference>
<proteinExistence type="inferred from homology"/>
<feature type="compositionally biased region" description="Low complexity" evidence="7">
    <location>
        <begin position="1332"/>
        <end position="1342"/>
    </location>
</feature>
<dbReference type="PROSITE" id="PS50847">
    <property type="entry name" value="GRAM_POS_ANCHORING"/>
    <property type="match status" value="1"/>
</dbReference>
<name>A0A371P5K0_9BACL</name>
<dbReference type="GO" id="GO:0007155">
    <property type="term" value="P:cell adhesion"/>
    <property type="evidence" value="ECO:0007669"/>
    <property type="project" value="InterPro"/>
</dbReference>
<dbReference type="InterPro" id="IPR011252">
    <property type="entry name" value="Fibrogen-bd_dom1"/>
</dbReference>
<gene>
    <name evidence="11" type="ORF">DX130_22305</name>
</gene>
<evidence type="ECO:0000256" key="1">
    <source>
        <dbReference type="ARBA" id="ARBA00004168"/>
    </source>
</evidence>
<dbReference type="InterPro" id="IPR019931">
    <property type="entry name" value="LPXTG_anchor"/>
</dbReference>
<feature type="region of interest" description="Disordered" evidence="7">
    <location>
        <begin position="1297"/>
        <end position="1395"/>
    </location>
</feature>
<keyword evidence="3" id="KW-0134">Cell wall</keyword>
<comment type="similarity">
    <text evidence="2">Belongs to the serine-aspartate repeat-containing protein (SDr) family.</text>
</comment>
<dbReference type="Gene3D" id="2.60.40.10">
    <property type="entry name" value="Immunoglobulins"/>
    <property type="match status" value="4"/>
</dbReference>
<dbReference type="InterPro" id="IPR041033">
    <property type="entry name" value="SpaA_PFL_dom_1"/>
</dbReference>
<dbReference type="InterPro" id="IPR008456">
    <property type="entry name" value="Collagen-bd_dom"/>
</dbReference>
<evidence type="ECO:0000313" key="12">
    <source>
        <dbReference type="Proteomes" id="UP000261905"/>
    </source>
</evidence>
<dbReference type="InterPro" id="IPR008966">
    <property type="entry name" value="Adhesion_dom_sf"/>
</dbReference>
<evidence type="ECO:0000256" key="9">
    <source>
        <dbReference type="SAM" id="SignalP"/>
    </source>
</evidence>
<sequence length="1438" mass="156207">MKLRSKALKCMAAAILLFQIILPTSFAEGDPTVVEPADEIVEAVEPAEEAAPESDAALFAAAAASEIAGNLITAIEIRDVNDNLIETVRPNQNERVEVKFFWTLPDQHGYGAGSTYTFKLPNNFRTDRLLTGDLTGDIGTYVVTPEGEVTFTFNKEIEDNQELDGDFIVWREFDAGKFSGGTKQEIDFDFAGITIPVHFKSGNSSEIDKTGTANKGKNPNRIDWAVDFNKGEKGIKNAVFKDKLPTGLALDAGSVKVYPLEVQLNGSTQKGTQLTVVDDYQFTPVADGFELSIGDITGAYRVEYTTDITGTANTTYTNLATVSGTDLTTPLSKSANVPVSYSEPIEKLANYNKNTQSVQWTVRYNYNEQPIALADAWVKDTFDTANHELVANSFSVYEMTIADNGSASRKGAALTYNTDYTVTPAGDGFTLAFASGIDSAYEIIYSTKSINRIYAESISMTNTAAMIGGKSDTESVTFSQAIFSKSVRSVDYANKTIEWQLTLNEDKQTMESVVITDEFANQGLTYLENSIGITGLTKVTDYNVTPDPSVNEGIVINFTNTITNTHVITYKTEFDPTYYTPAQIKTINYHNEATLAWEEAGIAQTKIVKTASVTPDSYTKDNGDKRGEYDARTKEITWTIDINYNQHTIAEAVLRDFYTGEQTLVPGSITVKNLNLTSGNNGVSEGSTLSLNTDYTFVPKKEGTKDGFELTFTEQIDSAYRITYKTSLQNHPVTVQYVNDAKLVDSGTPAKLLFHESATITPLHGDEYIVKNGRQGTGADQDFAFWTISIDRSQSYMEAGAKLTDTLSANQVLVADSFKLYTTTVDKQGNLTKGALAPAADYKLEVTGNSFTLTFNKAFEVAYVLEYTSFINAGHGDTISNSASFAGQSSESIDEQKNSSFQASFSGAGGGASASKGNLRIEKVDAADSSIKLEGARFGLYDASGTNLLKVLETDSDGIAEFENFRYRDYVLKELAAPSGYLLSAVYKDGEKVTVDAAVKDIQITNQKGIWDLELLKVDKDDASKKLKDAVFKLQYKNGASFEDVDGMDELTTDSQGKIYLADLPHGKYQLIETQAPRGYKLDATPIPFTIYAHQATATQVTVENEINRGDVELTKIDGYDNKPLEGATFDLVTEDGVSVRTGLITDTDGKIKVEDIPAGIYHFIEKAAPTGYDLPSDPLEFELVDEPLLEVTFANKMTDGSVKVISIVERRPDRPLKDAEFVVLDEDKNPVKDENGEDLIVKTDEDGIVKVPNLRPGHYYIKQIKSPRSYGIVKDMIPFEVVGGEEEEVVAEYNYRWPAPDEEEPVKKPEDTDNSGSNGTDGSNGNGNGNGSTTNPGSTDGPDGGPTDGTEPGHNDGSGNGAVGNEDDGNSAGSGNGQIAGENDGDKGVKGVNVLPKTGEESTLPFTLSGMALVLLGAATLLYRKKRNVSQAQSYDH</sequence>
<dbReference type="Pfam" id="PF17802">
    <property type="entry name" value="SpaA"/>
    <property type="match status" value="4"/>
</dbReference>
<feature type="chain" id="PRO_5016827165" evidence="9">
    <location>
        <begin position="28"/>
        <end position="1438"/>
    </location>
</feature>
<protein>
    <submittedName>
        <fullName evidence="11">LPXTG cell wall anchor domain-containing protein</fullName>
    </submittedName>
</protein>
<feature type="signal peptide" evidence="9">
    <location>
        <begin position="1"/>
        <end position="27"/>
    </location>
</feature>
<dbReference type="Pfam" id="PF05737">
    <property type="entry name" value="Collagen_bind"/>
    <property type="match status" value="4"/>
</dbReference>
<comment type="caution">
    <text evidence="11">The sequence shown here is derived from an EMBL/GenBank/DDBJ whole genome shotgun (WGS) entry which is preliminary data.</text>
</comment>
<dbReference type="Pfam" id="PF00746">
    <property type="entry name" value="Gram_pos_anchor"/>
    <property type="match status" value="1"/>
</dbReference>
<dbReference type="Proteomes" id="UP000261905">
    <property type="component" value="Unassembled WGS sequence"/>
</dbReference>
<dbReference type="InterPro" id="IPR041171">
    <property type="entry name" value="SDR_Ig"/>
</dbReference>
<dbReference type="PANTHER" id="PTHR36108">
    <property type="entry name" value="COLOSSIN-B-RELATED"/>
    <property type="match status" value="1"/>
</dbReference>